<feature type="compositionally biased region" description="Low complexity" evidence="16">
    <location>
        <begin position="147"/>
        <end position="169"/>
    </location>
</feature>
<dbReference type="InterPro" id="IPR033923">
    <property type="entry name" value="PAK_BD"/>
</dbReference>
<gene>
    <name evidence="19" type="ORF">TRICI_001466</name>
</gene>
<dbReference type="PANTHER" id="PTHR45832:SF22">
    <property type="entry name" value="SERINE_THREONINE-PROTEIN KINASE SAMKA-RELATED"/>
    <property type="match status" value="1"/>
</dbReference>
<keyword evidence="12" id="KW-0966">Cell projection</keyword>
<evidence type="ECO:0000256" key="12">
    <source>
        <dbReference type="ARBA" id="ARBA00023273"/>
    </source>
</evidence>
<feature type="compositionally biased region" description="Polar residues" evidence="16">
    <location>
        <begin position="178"/>
        <end position="191"/>
    </location>
</feature>
<feature type="compositionally biased region" description="Acidic residues" evidence="16">
    <location>
        <begin position="28"/>
        <end position="37"/>
    </location>
</feature>
<dbReference type="Gene3D" id="3.30.200.20">
    <property type="entry name" value="Phosphorylase Kinase, domain 1"/>
    <property type="match status" value="1"/>
</dbReference>
<feature type="binding site" evidence="15">
    <location>
        <position position="834"/>
    </location>
    <ligand>
        <name>ATP</name>
        <dbReference type="ChEBI" id="CHEBI:30616"/>
    </ligand>
</feature>
<dbReference type="GO" id="GO:0042995">
    <property type="term" value="C:cell projection"/>
    <property type="evidence" value="ECO:0007669"/>
    <property type="project" value="UniProtKB-SubCell"/>
</dbReference>
<dbReference type="OrthoDB" id="248923at2759"/>
<evidence type="ECO:0000256" key="5">
    <source>
        <dbReference type="ARBA" id="ARBA00022473"/>
    </source>
</evidence>
<dbReference type="InterPro" id="IPR008271">
    <property type="entry name" value="Ser/Thr_kinase_AS"/>
</dbReference>
<keyword evidence="7" id="KW-0723">Serine/threonine-protein kinase</keyword>
<evidence type="ECO:0000256" key="1">
    <source>
        <dbReference type="ARBA" id="ARBA00004316"/>
    </source>
</evidence>
<dbReference type="SMART" id="SM00285">
    <property type="entry name" value="PBD"/>
    <property type="match status" value="1"/>
</dbReference>
<feature type="compositionally biased region" description="Low complexity" evidence="16">
    <location>
        <begin position="275"/>
        <end position="306"/>
    </location>
</feature>
<evidence type="ECO:0000256" key="15">
    <source>
        <dbReference type="PROSITE-ProRule" id="PRU10141"/>
    </source>
</evidence>
<dbReference type="SUPFAM" id="SSF56112">
    <property type="entry name" value="Protein kinase-like (PK-like)"/>
    <property type="match status" value="1"/>
</dbReference>
<feature type="compositionally biased region" description="Polar residues" evidence="16">
    <location>
        <begin position="548"/>
        <end position="558"/>
    </location>
</feature>
<dbReference type="VEuPathDB" id="FungiDB:TRICI_001466"/>
<feature type="domain" description="Protein kinase" evidence="17">
    <location>
        <begin position="805"/>
        <end position="1056"/>
    </location>
</feature>
<dbReference type="PROSITE" id="PS00108">
    <property type="entry name" value="PROTEIN_KINASE_ST"/>
    <property type="match status" value="1"/>
</dbReference>
<dbReference type="Pfam" id="PF00786">
    <property type="entry name" value="PBD"/>
    <property type="match status" value="1"/>
</dbReference>
<evidence type="ECO:0000256" key="2">
    <source>
        <dbReference type="ARBA" id="ARBA00004496"/>
    </source>
</evidence>
<feature type="domain" description="CRIB" evidence="18">
    <location>
        <begin position="373"/>
        <end position="386"/>
    </location>
</feature>
<evidence type="ECO:0000256" key="16">
    <source>
        <dbReference type="SAM" id="MobiDB-lite"/>
    </source>
</evidence>
<feature type="compositionally biased region" description="Low complexity" evidence="16">
    <location>
        <begin position="565"/>
        <end position="584"/>
    </location>
</feature>
<keyword evidence="6" id="KW-0963">Cytoplasm</keyword>
<dbReference type="GO" id="GO:0005829">
    <property type="term" value="C:cytosol"/>
    <property type="evidence" value="ECO:0007669"/>
    <property type="project" value="UniProtKB-ARBA"/>
</dbReference>
<organism evidence="19 20">
    <name type="scientific">Trichomonascus ciferrii</name>
    <dbReference type="NCBI Taxonomy" id="44093"/>
    <lineage>
        <taxon>Eukaryota</taxon>
        <taxon>Fungi</taxon>
        <taxon>Dikarya</taxon>
        <taxon>Ascomycota</taxon>
        <taxon>Saccharomycotina</taxon>
        <taxon>Dipodascomycetes</taxon>
        <taxon>Dipodascales</taxon>
        <taxon>Trichomonascaceae</taxon>
        <taxon>Trichomonascus</taxon>
        <taxon>Trichomonascus ciferrii complex</taxon>
    </lineage>
</organism>
<feature type="region of interest" description="Disordered" evidence="16">
    <location>
        <begin position="688"/>
        <end position="739"/>
    </location>
</feature>
<sequence>MASTSSSNDNDSKSRATLIDDSSSVEEVGGEEDDEQATNEQANDHHENNVNNEADDNEKDNDHQHHYQKSPSPVLTDNNVVDDSTASVPTATATSSPEITRGQKLSLDTTNVTTTTTDQSPVPPPMSPHRLAATGKSPSASLEDLVSSRSRSHSQSSSQVPSRTPSSASQLRHKSHENSMNQTLDPVSVISSFGKEEHNATTTTTNGTTPLSPQLRSLKEQKDVEEQEDENMNTRTPSSSARSSVGSYASSSANRSRATSRAGQTQPPPQPPLPQGAVPFPDTPSNNNSNNTSATTTPATTGTTSPRPDRSDSGTRRRRGTLNGGKSVKGVLSNIVNSMRDGTSGGIGRRTTSSSQTSSGSSGLENSTGNLKISDPYDAKHLTHVGFNFDTGQFTGIPKEWEQLLMNSGISKTEAEQHPQAVIDVMKFYQDRSNERSADDDVWKKFEKSKAPSAALLSPTSPSASQGQFQDYFSKPRPAPQPTSPTQQQQVNGSALTTSGVSEAHNFVPSRPAPKPPARSASRTAPKPPTTPASAATTTSAGTTPTTQGLAPSPQITPASVKAKTPSSTTPNSSTTPSNGGSSSAVSNRSTPQQKPSSPPPRPPPAPPLGVLSVHANFDANEMAQKRMQDLQQQHDMQHGQYKERHPHHQLSSTLRQQQQQQQLRQQQIQEQQQQQLQAQRQAEKRRLQQQQEELRRKQEEKQRAAVAVTGHHHQNIQQASVASPERKDTSNNNNNNNMQDQQKELLQLQKATNGAVGGQPAAHGGTGKDPAAQQRRREAKRRKDNEVLAKLNTICTPGDPTKLYRNLSKIGQGASGGVYTAYETGTQNSVAIKQMILEQQPKKELIVNEILVMKESKHKNIVNFIDSYLHHGDLWVVMEYMEGGSLTDVVTYNMMTEGQIGAVCRETLKGLEHLHSKNVIHRDIKSDNVLLSMKGDIKLTDFGYCAQINETNAKRTTMVGTPYWMAPEVVSRKEYGPKIDVWSLGIMAIEMIEGEPPYLNESPIRALYLIVTNGTPELKDKESLSPVFQSFLDWCLQVEVENRANAIQLLEHEFIQKADSVRNLAPLVKAARMAKAAERGSMK</sequence>
<keyword evidence="10" id="KW-0418">Kinase</keyword>
<feature type="compositionally biased region" description="Low complexity" evidence="16">
    <location>
        <begin position="451"/>
        <end position="465"/>
    </location>
</feature>
<evidence type="ECO:0000256" key="10">
    <source>
        <dbReference type="ARBA" id="ARBA00022777"/>
    </source>
</evidence>
<evidence type="ECO:0000256" key="3">
    <source>
        <dbReference type="ARBA" id="ARBA00008874"/>
    </source>
</evidence>
<dbReference type="SMART" id="SM00220">
    <property type="entry name" value="S_TKc"/>
    <property type="match status" value="1"/>
</dbReference>
<evidence type="ECO:0000256" key="11">
    <source>
        <dbReference type="ARBA" id="ARBA00022840"/>
    </source>
</evidence>
<dbReference type="Gene3D" id="3.90.810.10">
    <property type="entry name" value="CRIB domain"/>
    <property type="match status" value="1"/>
</dbReference>
<evidence type="ECO:0000259" key="17">
    <source>
        <dbReference type="PROSITE" id="PS50011"/>
    </source>
</evidence>
<dbReference type="AlphaFoldDB" id="A0A642V9A0"/>
<feature type="region of interest" description="Disordered" evidence="16">
    <location>
        <begin position="450"/>
        <end position="612"/>
    </location>
</feature>
<dbReference type="Proteomes" id="UP000761534">
    <property type="component" value="Unassembled WGS sequence"/>
</dbReference>
<evidence type="ECO:0000256" key="9">
    <source>
        <dbReference type="ARBA" id="ARBA00022741"/>
    </source>
</evidence>
<dbReference type="FunFam" id="3.30.200.20:FF:000385">
    <property type="entry name" value="Non-specific serine/threonine protein kinase"/>
    <property type="match status" value="1"/>
</dbReference>
<dbReference type="CDD" id="cd06614">
    <property type="entry name" value="STKc_PAK"/>
    <property type="match status" value="1"/>
</dbReference>
<dbReference type="PROSITE" id="PS50011">
    <property type="entry name" value="PROTEIN_KINASE_DOM"/>
    <property type="match status" value="1"/>
</dbReference>
<name>A0A642V9A0_9ASCO</name>
<evidence type="ECO:0000256" key="8">
    <source>
        <dbReference type="ARBA" id="ARBA00022679"/>
    </source>
</evidence>
<dbReference type="PANTHER" id="PTHR45832">
    <property type="entry name" value="SERINE/THREONINE-PROTEIN KINASE SAMKA-RELATED-RELATED"/>
    <property type="match status" value="1"/>
</dbReference>
<dbReference type="EC" id="2.7.11.1" evidence="4"/>
<evidence type="ECO:0000259" key="18">
    <source>
        <dbReference type="PROSITE" id="PS50108"/>
    </source>
</evidence>
<feature type="region of interest" description="Disordered" evidence="16">
    <location>
        <begin position="1"/>
        <end position="371"/>
    </location>
</feature>
<evidence type="ECO:0000313" key="20">
    <source>
        <dbReference type="Proteomes" id="UP000761534"/>
    </source>
</evidence>
<comment type="subcellular location">
    <subcellularLocation>
        <location evidence="1">Cell projection</location>
    </subcellularLocation>
    <subcellularLocation>
        <location evidence="2">Cytoplasm</location>
    </subcellularLocation>
</comment>
<evidence type="ECO:0000313" key="19">
    <source>
        <dbReference type="EMBL" id="KAA8916391.1"/>
    </source>
</evidence>
<dbReference type="GO" id="GO:0004674">
    <property type="term" value="F:protein serine/threonine kinase activity"/>
    <property type="evidence" value="ECO:0007669"/>
    <property type="project" value="UniProtKB-KW"/>
</dbReference>
<dbReference type="FunFam" id="3.90.810.10:FF:000005">
    <property type="entry name" value="Non-specific serine/threonine protein kinase"/>
    <property type="match status" value="1"/>
</dbReference>
<feature type="region of interest" description="Disordered" evidence="16">
    <location>
        <begin position="625"/>
        <end position="663"/>
    </location>
</feature>
<feature type="compositionally biased region" description="Low complexity" evidence="16">
    <location>
        <begin position="349"/>
        <end position="369"/>
    </location>
</feature>
<feature type="region of interest" description="Disordered" evidence="16">
    <location>
        <begin position="754"/>
        <end position="785"/>
    </location>
</feature>
<evidence type="ECO:0000256" key="4">
    <source>
        <dbReference type="ARBA" id="ARBA00012513"/>
    </source>
</evidence>
<reference evidence="19" key="1">
    <citation type="journal article" date="2019" name="G3 (Bethesda)">
        <title>Genome Assemblies of Two Rare Opportunistic Yeast Pathogens: Diutina rugosa (syn. Candida rugosa) and Trichomonascus ciferrii (syn. Candida ciferrii).</title>
        <authorList>
            <person name="Mixao V."/>
            <person name="Saus E."/>
            <person name="Hansen A.P."/>
            <person name="Lass-Florl C."/>
            <person name="Gabaldon T."/>
        </authorList>
    </citation>
    <scope>NUCLEOTIDE SEQUENCE</scope>
    <source>
        <strain evidence="19">CBS 4856</strain>
    </source>
</reference>
<comment type="catalytic activity">
    <reaction evidence="13">
        <text>L-threonyl-[protein] + ATP = O-phospho-L-threonyl-[protein] + ADP + H(+)</text>
        <dbReference type="Rhea" id="RHEA:46608"/>
        <dbReference type="Rhea" id="RHEA-COMP:11060"/>
        <dbReference type="Rhea" id="RHEA-COMP:11605"/>
        <dbReference type="ChEBI" id="CHEBI:15378"/>
        <dbReference type="ChEBI" id="CHEBI:30013"/>
        <dbReference type="ChEBI" id="CHEBI:30616"/>
        <dbReference type="ChEBI" id="CHEBI:61977"/>
        <dbReference type="ChEBI" id="CHEBI:456216"/>
        <dbReference type="EC" id="2.7.11.1"/>
    </reaction>
</comment>
<feature type="compositionally biased region" description="Basic and acidic residues" evidence="16">
    <location>
        <begin position="688"/>
        <end position="704"/>
    </location>
</feature>
<dbReference type="PROSITE" id="PS50108">
    <property type="entry name" value="CRIB"/>
    <property type="match status" value="1"/>
</dbReference>
<dbReference type="InterPro" id="IPR000095">
    <property type="entry name" value="CRIB_dom"/>
</dbReference>
<accession>A0A642V9A0</accession>
<dbReference type="GO" id="GO:0033554">
    <property type="term" value="P:cellular response to stress"/>
    <property type="evidence" value="ECO:0007669"/>
    <property type="project" value="UniProtKB-ARBA"/>
</dbReference>
<dbReference type="InterPro" id="IPR036936">
    <property type="entry name" value="CRIB_dom_sf"/>
</dbReference>
<keyword evidence="5" id="KW-0217">Developmental protein</keyword>
<evidence type="ECO:0000256" key="7">
    <source>
        <dbReference type="ARBA" id="ARBA00022527"/>
    </source>
</evidence>
<dbReference type="GO" id="GO:0000165">
    <property type="term" value="P:MAPK cascade"/>
    <property type="evidence" value="ECO:0007669"/>
    <property type="project" value="UniProtKB-ARBA"/>
</dbReference>
<keyword evidence="8" id="KW-0808">Transferase</keyword>
<dbReference type="InterPro" id="IPR011009">
    <property type="entry name" value="Kinase-like_dom_sf"/>
</dbReference>
<feature type="compositionally biased region" description="Polar residues" evidence="16">
    <location>
        <begin position="491"/>
        <end position="501"/>
    </location>
</feature>
<dbReference type="FunFam" id="1.10.510.10:FF:000011">
    <property type="entry name" value="Non-specific serine/threonine protein kinase"/>
    <property type="match status" value="1"/>
</dbReference>
<dbReference type="GO" id="GO:0030447">
    <property type="term" value="P:filamentous growth"/>
    <property type="evidence" value="ECO:0007669"/>
    <property type="project" value="UniProtKB-ARBA"/>
</dbReference>
<keyword evidence="11 15" id="KW-0067">ATP-binding</keyword>
<feature type="compositionally biased region" description="Polar residues" evidence="16">
    <location>
        <begin position="69"/>
        <end position="82"/>
    </location>
</feature>
<dbReference type="Pfam" id="PF00069">
    <property type="entry name" value="Pkinase"/>
    <property type="match status" value="1"/>
</dbReference>
<dbReference type="InterPro" id="IPR051931">
    <property type="entry name" value="PAK3-like"/>
</dbReference>
<comment type="catalytic activity">
    <reaction evidence="14">
        <text>L-seryl-[protein] + ATP = O-phospho-L-seryl-[protein] + ADP + H(+)</text>
        <dbReference type="Rhea" id="RHEA:17989"/>
        <dbReference type="Rhea" id="RHEA-COMP:9863"/>
        <dbReference type="Rhea" id="RHEA-COMP:11604"/>
        <dbReference type="ChEBI" id="CHEBI:15378"/>
        <dbReference type="ChEBI" id="CHEBI:29999"/>
        <dbReference type="ChEBI" id="CHEBI:30616"/>
        <dbReference type="ChEBI" id="CHEBI:83421"/>
        <dbReference type="ChEBI" id="CHEBI:456216"/>
        <dbReference type="EC" id="2.7.11.1"/>
    </reaction>
</comment>
<dbReference type="CDD" id="cd01093">
    <property type="entry name" value="CRIB_PAK_like"/>
    <property type="match status" value="1"/>
</dbReference>
<feature type="compositionally biased region" description="Low complexity" evidence="16">
    <location>
        <begin position="532"/>
        <end position="547"/>
    </location>
</feature>
<feature type="compositionally biased region" description="Low complexity" evidence="16">
    <location>
        <begin position="84"/>
        <end position="97"/>
    </location>
</feature>
<dbReference type="GO" id="GO:0009791">
    <property type="term" value="P:post-embryonic development"/>
    <property type="evidence" value="ECO:0007669"/>
    <property type="project" value="UniProtKB-ARBA"/>
</dbReference>
<dbReference type="EMBL" id="SWFS01000103">
    <property type="protein sequence ID" value="KAA8916391.1"/>
    <property type="molecule type" value="Genomic_DNA"/>
</dbReference>
<comment type="similarity">
    <text evidence="3">Belongs to the protein kinase superfamily. STE Ser/Thr protein kinase family. STE20 subfamily.</text>
</comment>
<keyword evidence="20" id="KW-1185">Reference proteome</keyword>
<dbReference type="InterPro" id="IPR017441">
    <property type="entry name" value="Protein_kinase_ATP_BS"/>
</dbReference>
<feature type="compositionally biased region" description="Low complexity" evidence="16">
    <location>
        <begin position="234"/>
        <end position="265"/>
    </location>
</feature>
<dbReference type="Gene3D" id="1.10.510.10">
    <property type="entry name" value="Transferase(Phosphotransferase) domain 1"/>
    <property type="match status" value="1"/>
</dbReference>
<dbReference type="GO" id="GO:0005524">
    <property type="term" value="F:ATP binding"/>
    <property type="evidence" value="ECO:0007669"/>
    <property type="project" value="UniProtKB-UniRule"/>
</dbReference>
<keyword evidence="9 15" id="KW-0547">Nucleotide-binding</keyword>
<comment type="caution">
    <text evidence="19">The sequence shown here is derived from an EMBL/GenBank/DDBJ whole genome shotgun (WGS) entry which is preliminary data.</text>
</comment>
<evidence type="ECO:0000256" key="14">
    <source>
        <dbReference type="ARBA" id="ARBA00048679"/>
    </source>
</evidence>
<feature type="compositionally biased region" description="Pro residues" evidence="16">
    <location>
        <begin position="597"/>
        <end position="608"/>
    </location>
</feature>
<protein>
    <recommendedName>
        <fullName evidence="4">non-specific serine/threonine protein kinase</fullName>
        <ecNumber evidence="4">2.7.11.1</ecNumber>
    </recommendedName>
</protein>
<proteinExistence type="inferred from homology"/>
<dbReference type="PROSITE" id="PS00107">
    <property type="entry name" value="PROTEIN_KINASE_ATP"/>
    <property type="match status" value="1"/>
</dbReference>
<dbReference type="InterPro" id="IPR000719">
    <property type="entry name" value="Prot_kinase_dom"/>
</dbReference>
<evidence type="ECO:0000256" key="6">
    <source>
        <dbReference type="ARBA" id="ARBA00022490"/>
    </source>
</evidence>
<dbReference type="GO" id="GO:0005886">
    <property type="term" value="C:plasma membrane"/>
    <property type="evidence" value="ECO:0007669"/>
    <property type="project" value="UniProtKB-ARBA"/>
</dbReference>
<evidence type="ECO:0000256" key="13">
    <source>
        <dbReference type="ARBA" id="ARBA00047899"/>
    </source>
</evidence>